<evidence type="ECO:0000313" key="5">
    <source>
        <dbReference type="Proteomes" id="UP000198431"/>
    </source>
</evidence>
<dbReference type="AlphaFoldDB" id="A0AB36NUS8"/>
<gene>
    <name evidence="2" type="ORF">B0A72_22090</name>
    <name evidence="3" type="ORF">SAMN05444387_4045</name>
</gene>
<accession>A0AB36NUS8</accession>
<keyword evidence="1" id="KW-0472">Membrane</keyword>
<sequence length="262" mass="30844">MMNKKNKMILVLIFIVVILVLVVLLFFFKNEEVHILKKYDVKTKQTTTLEYIIKDKDTIFQGKFICYNEKGNKTYEGVFVNGHIKGKTIHYYDNGNIESIDYIKNSKVTEESTYNYPSGKVMKYLMYDDFGILDFLIRYDESTNVKSYEGLPLIEIYQYKIANKEQFKIKINQYLKVGDTLKHQYFIANIPNAKRNFKIENLDVDNKKVKRTFKKTSQTGIDVKEILTKKGINTIRAIVKYEFNDKEKTVINDTISFKVMVD</sequence>
<evidence type="ECO:0000313" key="3">
    <source>
        <dbReference type="EMBL" id="SHN09059.1"/>
    </source>
</evidence>
<name>A0AB36NUS8_9FLAO</name>
<organism evidence="2 5">
    <name type="scientific">Flavobacterium pectinovorum</name>
    <dbReference type="NCBI Taxonomy" id="29533"/>
    <lineage>
        <taxon>Bacteria</taxon>
        <taxon>Pseudomonadati</taxon>
        <taxon>Bacteroidota</taxon>
        <taxon>Flavobacteriia</taxon>
        <taxon>Flavobacteriales</taxon>
        <taxon>Flavobacteriaceae</taxon>
        <taxon>Flavobacterium</taxon>
    </lineage>
</organism>
<proteinExistence type="predicted"/>
<dbReference type="EMBL" id="FRBX01000006">
    <property type="protein sequence ID" value="SHN09059.1"/>
    <property type="molecule type" value="Genomic_DNA"/>
</dbReference>
<reference evidence="2 5" key="1">
    <citation type="submission" date="2016-11" db="EMBL/GenBank/DDBJ databases">
        <title>Whole genomes of Flavobacteriaceae.</title>
        <authorList>
            <person name="Stine C."/>
            <person name="Li C."/>
            <person name="Tadesse D."/>
        </authorList>
    </citation>
    <scope>NUCLEOTIDE SEQUENCE [LARGE SCALE GENOMIC DNA]</scope>
    <source>
        <strain evidence="2 5">ATCC 19366</strain>
    </source>
</reference>
<comment type="caution">
    <text evidence="2">The sequence shown here is derived from an EMBL/GenBank/DDBJ whole genome shotgun (WGS) entry which is preliminary data.</text>
</comment>
<dbReference type="SUPFAM" id="SSF82185">
    <property type="entry name" value="Histone H3 K4-specific methyltransferase SET7/9 N-terminal domain"/>
    <property type="match status" value="1"/>
</dbReference>
<dbReference type="Gene3D" id="2.20.110.10">
    <property type="entry name" value="Histone H3 K4-specific methyltransferase SET7/9 N-terminal domain"/>
    <property type="match status" value="1"/>
</dbReference>
<dbReference type="EMBL" id="MUHB01000027">
    <property type="protein sequence ID" value="OXA99539.1"/>
    <property type="molecule type" value="Genomic_DNA"/>
</dbReference>
<keyword evidence="1" id="KW-0812">Transmembrane</keyword>
<dbReference type="Proteomes" id="UP000198431">
    <property type="component" value="Unassembled WGS sequence"/>
</dbReference>
<feature type="transmembrane region" description="Helical" evidence="1">
    <location>
        <begin position="9"/>
        <end position="28"/>
    </location>
</feature>
<evidence type="ECO:0000313" key="2">
    <source>
        <dbReference type="EMBL" id="OXA99539.1"/>
    </source>
</evidence>
<evidence type="ECO:0008006" key="6">
    <source>
        <dbReference type="Google" id="ProtNLM"/>
    </source>
</evidence>
<keyword evidence="1" id="KW-1133">Transmembrane helix</keyword>
<evidence type="ECO:0000313" key="4">
    <source>
        <dbReference type="Proteomes" id="UP000184216"/>
    </source>
</evidence>
<protein>
    <recommendedName>
        <fullName evidence="6">MORN repeat variant</fullName>
    </recommendedName>
</protein>
<reference evidence="3 4" key="2">
    <citation type="submission" date="2016-11" db="EMBL/GenBank/DDBJ databases">
        <authorList>
            <person name="Varghese N."/>
            <person name="Submissions S."/>
        </authorList>
    </citation>
    <scope>NUCLEOTIDE SEQUENCE [LARGE SCALE GENOMIC DNA]</scope>
    <source>
        <strain evidence="3 4">DSM 6368</strain>
    </source>
</reference>
<keyword evidence="4" id="KW-1185">Reference proteome</keyword>
<dbReference type="Proteomes" id="UP000184216">
    <property type="component" value="Unassembled WGS sequence"/>
</dbReference>
<evidence type="ECO:0000256" key="1">
    <source>
        <dbReference type="SAM" id="Phobius"/>
    </source>
</evidence>